<dbReference type="AlphaFoldDB" id="A0A7X5UEI8"/>
<dbReference type="SUPFAM" id="SSF48613">
    <property type="entry name" value="Heme oxygenase-like"/>
    <property type="match status" value="1"/>
</dbReference>
<name>A0A7X5UEI8_9GAMM</name>
<evidence type="ECO:0000313" key="1">
    <source>
        <dbReference type="EMBL" id="NII08952.1"/>
    </source>
</evidence>
<dbReference type="RefSeq" id="WP_166952712.1">
    <property type="nucleotide sequence ID" value="NZ_JAARLZ010000017.1"/>
</dbReference>
<gene>
    <name evidence="1" type="ORF">HBF25_21425</name>
</gene>
<dbReference type="GO" id="GO:0004392">
    <property type="term" value="F:heme oxygenase (decyclizing) activity"/>
    <property type="evidence" value="ECO:0007669"/>
    <property type="project" value="InterPro"/>
</dbReference>
<dbReference type="Gene3D" id="1.20.910.10">
    <property type="entry name" value="Heme oxygenase-like"/>
    <property type="match status" value="1"/>
</dbReference>
<evidence type="ECO:0000313" key="2">
    <source>
        <dbReference type="Proteomes" id="UP000490980"/>
    </source>
</evidence>
<dbReference type="InterPro" id="IPR016053">
    <property type="entry name" value="Haem_Oase-like"/>
</dbReference>
<organism evidence="1 2">
    <name type="scientific">Luteibacter anthropi</name>
    <dbReference type="NCBI Taxonomy" id="564369"/>
    <lineage>
        <taxon>Bacteria</taxon>
        <taxon>Pseudomonadati</taxon>
        <taxon>Pseudomonadota</taxon>
        <taxon>Gammaproteobacteria</taxon>
        <taxon>Lysobacterales</taxon>
        <taxon>Rhodanobacteraceae</taxon>
        <taxon>Luteibacter</taxon>
    </lineage>
</organism>
<dbReference type="Pfam" id="PF01126">
    <property type="entry name" value="Heme_oxygenase"/>
    <property type="match status" value="1"/>
</dbReference>
<comment type="caution">
    <text evidence="1">The sequence shown here is derived from an EMBL/GenBank/DDBJ whole genome shotgun (WGS) entry which is preliminary data.</text>
</comment>
<keyword evidence="2" id="KW-1185">Reference proteome</keyword>
<dbReference type="GO" id="GO:0006788">
    <property type="term" value="P:heme oxidation"/>
    <property type="evidence" value="ECO:0007669"/>
    <property type="project" value="InterPro"/>
</dbReference>
<protein>
    <submittedName>
        <fullName evidence="1">Biliverdin-producing heme oxygenase</fullName>
    </submittedName>
</protein>
<dbReference type="CDD" id="cd19166">
    <property type="entry name" value="HemeO-bac"/>
    <property type="match status" value="1"/>
</dbReference>
<dbReference type="EMBL" id="JAARLZ010000017">
    <property type="protein sequence ID" value="NII08952.1"/>
    <property type="molecule type" value="Genomic_DNA"/>
</dbReference>
<reference evidence="1 2" key="1">
    <citation type="submission" date="2020-03" db="EMBL/GenBank/DDBJ databases">
        <authorList>
            <person name="Lai Q."/>
        </authorList>
    </citation>
    <scope>NUCLEOTIDE SEQUENCE [LARGE SCALE GENOMIC DNA]</scope>
    <source>
        <strain evidence="1 2">CCUG 25036</strain>
    </source>
</reference>
<dbReference type="Proteomes" id="UP000490980">
    <property type="component" value="Unassembled WGS sequence"/>
</dbReference>
<proteinExistence type="predicted"/>
<accession>A0A7X5UEI8</accession>
<sequence>MRGVAEATPAHRFLREQTRDAHEAAEATAGMRWLMGAALDESAYEAVLGAQLELFRAWETGRGEWLLSIQEQWGYASRVTSLEADLCRSAPCARPVARKARSYSDTAGWREARSCGDAVCWGELYVIEGSSLGARVIVKHLRAMLPSHPHHFYAMGETSPTDWRRFQSVLDAALPDDDARHDALTGARSMFARFQQTLEDAVAHV</sequence>
<dbReference type="InterPro" id="IPR016084">
    <property type="entry name" value="Haem_Oase-like_multi-hlx"/>
</dbReference>